<dbReference type="RefSeq" id="WP_025865449.1">
    <property type="nucleotide sequence ID" value="NZ_BLAX01000001.1"/>
</dbReference>
<proteinExistence type="predicted"/>
<dbReference type="PROSITE" id="PS51257">
    <property type="entry name" value="PROKAR_LIPOPROTEIN"/>
    <property type="match status" value="1"/>
</dbReference>
<feature type="signal peptide" evidence="1">
    <location>
        <begin position="1"/>
        <end position="18"/>
    </location>
</feature>
<feature type="chain" id="PRO_5024346118" description="Lipoprotein" evidence="1">
    <location>
        <begin position="19"/>
        <end position="237"/>
    </location>
</feature>
<evidence type="ECO:0008006" key="4">
    <source>
        <dbReference type="Google" id="ProtNLM"/>
    </source>
</evidence>
<comment type="caution">
    <text evidence="2">The sequence shown here is derived from an EMBL/GenBank/DDBJ whole genome shotgun (WGS) entry which is preliminary data.</text>
</comment>
<dbReference type="Pfam" id="PF20205">
    <property type="entry name" value="DUF6567"/>
    <property type="match status" value="1"/>
</dbReference>
<keyword evidence="1" id="KW-0732">Signal</keyword>
<evidence type="ECO:0000256" key="1">
    <source>
        <dbReference type="SAM" id="SignalP"/>
    </source>
</evidence>
<protein>
    <recommendedName>
        <fullName evidence="4">Lipoprotein</fullName>
    </recommendedName>
</protein>
<dbReference type="EMBL" id="BLAX01000001">
    <property type="protein sequence ID" value="GET34775.1"/>
    <property type="molecule type" value="Genomic_DNA"/>
</dbReference>
<dbReference type="AlphaFoldDB" id="A0A5M4B3Q0"/>
<evidence type="ECO:0000313" key="3">
    <source>
        <dbReference type="Proteomes" id="UP000391834"/>
    </source>
</evidence>
<name>A0A5M4B3Q0_9BACT</name>
<gene>
    <name evidence="2" type="ORF">PbJCM13498_36380</name>
</gene>
<dbReference type="Proteomes" id="UP000391834">
    <property type="component" value="Unassembled WGS sequence"/>
</dbReference>
<keyword evidence="3" id="KW-1185">Reference proteome</keyword>
<accession>A0A5M4B3Q0</accession>
<dbReference type="InterPro" id="IPR046697">
    <property type="entry name" value="DUF6567"/>
</dbReference>
<organism evidence="2 3">
    <name type="scientific">Prolixibacter bellariivorans</name>
    <dbReference type="NCBI Taxonomy" id="314319"/>
    <lineage>
        <taxon>Bacteria</taxon>
        <taxon>Pseudomonadati</taxon>
        <taxon>Bacteroidota</taxon>
        <taxon>Bacteroidia</taxon>
        <taxon>Marinilabiliales</taxon>
        <taxon>Prolixibacteraceae</taxon>
        <taxon>Prolixibacter</taxon>
    </lineage>
</organism>
<dbReference type="OrthoDB" id="1117313at2"/>
<evidence type="ECO:0000313" key="2">
    <source>
        <dbReference type="EMBL" id="GET34775.1"/>
    </source>
</evidence>
<sequence>MKRIIPALMIAILFSSCATHLGMISSGVSDQNIQYEDMAVGVAQTAHVFGIGGLSKDALVLQAKQNMMKSRPLKKDEMYMNFTVDFKQSYWLVYIQTKVTVSADVVKKTGTEDVSPFSPNYLNSLGTSNMANKLFEVGDSVIFDKTLRGTVVAVKKSGRMRVSYKTSRGNFKVANMSVNSVFSPNKKYRGYRAGDMYATTFTQGGEDETVVGKVVGVGLQFVLVRSVKNGYLLKLKY</sequence>
<reference evidence="2 3" key="1">
    <citation type="submission" date="2019-10" db="EMBL/GenBank/DDBJ databases">
        <title>Prolixibacter strains distinguished by the presence of nitrate reductase genes were adept at nitrate-dependent anaerobic corrosion of metallic iron and carbon steel.</title>
        <authorList>
            <person name="Iino T."/>
            <person name="Shono N."/>
            <person name="Ito K."/>
            <person name="Nakamura R."/>
            <person name="Sueoka K."/>
            <person name="Harayama S."/>
            <person name="Ohkuma M."/>
        </authorList>
    </citation>
    <scope>NUCLEOTIDE SEQUENCE [LARGE SCALE GENOMIC DNA]</scope>
    <source>
        <strain evidence="2 3">JCM 13498</strain>
    </source>
</reference>